<dbReference type="AlphaFoldDB" id="A0A160PR92"/>
<evidence type="ECO:0000313" key="1">
    <source>
        <dbReference type="EMBL" id="BAU96589.1"/>
    </source>
</evidence>
<sequence length="108" mass="11890">MNTSPRIAVILTQVATAPATLKDVKAFTNLGLSEIRDRIVSGQPAVVEEMFSNAWYDERAEQLLTLLTKWQDEGIAFEVREVAEDGDLADGAMISVEVLQNIIEAGRQ</sequence>
<name>A0A160PR92_9CORY</name>
<protein>
    <submittedName>
        <fullName evidence="1">Uncharacterized protein</fullName>
    </submittedName>
</protein>
<dbReference type="RefSeq" id="WP_096457268.1">
    <property type="nucleotide sequence ID" value="NZ_AP017369.1"/>
</dbReference>
<dbReference type="KEGG" id="csur:N24_2327"/>
<dbReference type="EMBL" id="AP017369">
    <property type="protein sequence ID" value="BAU96589.1"/>
    <property type="molecule type" value="Genomic_DNA"/>
</dbReference>
<keyword evidence="2" id="KW-1185">Reference proteome</keyword>
<proteinExistence type="predicted"/>
<dbReference type="Proteomes" id="UP000218244">
    <property type="component" value="Chromosome"/>
</dbReference>
<gene>
    <name evidence="1" type="ORF">N24_2327</name>
</gene>
<evidence type="ECO:0000313" key="2">
    <source>
        <dbReference type="Proteomes" id="UP000218244"/>
    </source>
</evidence>
<accession>A0A160PR92</accession>
<reference evidence="1 2" key="1">
    <citation type="submission" date="2016-02" db="EMBL/GenBank/DDBJ databases">
        <title>Corynebacterium glutamicum N24 whole genome sequencing project.</title>
        <authorList>
            <person name="Matsutani M."/>
            <person name="Nangtapong N."/>
            <person name="Yakushi T."/>
            <person name="Matsushita K."/>
        </authorList>
    </citation>
    <scope>NUCLEOTIDE SEQUENCE [LARGE SCALE GENOMIC DNA]</scope>
    <source>
        <strain evidence="1 2">N24</strain>
    </source>
</reference>
<organism evidence="1 2">
    <name type="scientific">Corynebacterium suranareeae</name>
    <dbReference type="NCBI Taxonomy" id="2506452"/>
    <lineage>
        <taxon>Bacteria</taxon>
        <taxon>Bacillati</taxon>
        <taxon>Actinomycetota</taxon>
        <taxon>Actinomycetes</taxon>
        <taxon>Mycobacteriales</taxon>
        <taxon>Corynebacteriaceae</taxon>
        <taxon>Corynebacterium</taxon>
    </lineage>
</organism>